<keyword evidence="1" id="KW-0732">Signal</keyword>
<evidence type="ECO:0000313" key="2">
    <source>
        <dbReference type="EMBL" id="JAA79963.1"/>
    </source>
</evidence>
<name>S4NWD3_9NEOP</name>
<organism evidence="2">
    <name type="scientific">Pararge aegeria</name>
    <name type="common">speckled wood butterfly</name>
    <dbReference type="NCBI Taxonomy" id="116150"/>
    <lineage>
        <taxon>Eukaryota</taxon>
        <taxon>Metazoa</taxon>
        <taxon>Ecdysozoa</taxon>
        <taxon>Arthropoda</taxon>
        <taxon>Hexapoda</taxon>
        <taxon>Insecta</taxon>
        <taxon>Pterygota</taxon>
        <taxon>Neoptera</taxon>
        <taxon>Endopterygota</taxon>
        <taxon>Lepidoptera</taxon>
        <taxon>Glossata</taxon>
        <taxon>Ditrysia</taxon>
        <taxon>Papilionoidea</taxon>
        <taxon>Nymphalidae</taxon>
        <taxon>Satyrinae</taxon>
        <taxon>Satyrini</taxon>
        <taxon>Parargina</taxon>
        <taxon>Pararge</taxon>
    </lineage>
</organism>
<dbReference type="AlphaFoldDB" id="S4NWD3"/>
<protein>
    <recommendedName>
        <fullName evidence="3">Secreted protein</fullName>
    </recommendedName>
</protein>
<accession>S4NWD3</accession>
<feature type="chain" id="PRO_5004531818" description="Secreted protein" evidence="1">
    <location>
        <begin position="24"/>
        <end position="95"/>
    </location>
</feature>
<proteinExistence type="predicted"/>
<dbReference type="EMBL" id="GAIX01012597">
    <property type="protein sequence ID" value="JAA79963.1"/>
    <property type="molecule type" value="Transcribed_RNA"/>
</dbReference>
<reference evidence="2" key="2">
    <citation type="submission" date="2013-05" db="EMBL/GenBank/DDBJ databases">
        <authorList>
            <person name="Carter J.-M."/>
            <person name="Baker S.C."/>
            <person name="Pink R."/>
            <person name="Carter D.R.F."/>
            <person name="Collins A."/>
            <person name="Tomlin J."/>
            <person name="Gibbs M."/>
            <person name="Breuker C.J."/>
        </authorList>
    </citation>
    <scope>NUCLEOTIDE SEQUENCE</scope>
    <source>
        <tissue evidence="2">Ovary</tissue>
    </source>
</reference>
<sequence length="95" mass="10674">MHLFYRIMRLAVALSNVAANARAISAVDCHVQPFVLCSAAQLDLCTEKIHAVLLKAKKKAKVHMRETNRRTSPNRSFLLLGVRHHGRSFNHLVSS</sequence>
<evidence type="ECO:0008006" key="3">
    <source>
        <dbReference type="Google" id="ProtNLM"/>
    </source>
</evidence>
<feature type="non-terminal residue" evidence="2">
    <location>
        <position position="95"/>
    </location>
</feature>
<reference evidence="2" key="1">
    <citation type="journal article" date="2013" name="BMC Genomics">
        <title>Unscrambling butterfly oogenesis.</title>
        <authorList>
            <person name="Carter J.M."/>
            <person name="Baker S.C."/>
            <person name="Pink R."/>
            <person name="Carter D.R."/>
            <person name="Collins A."/>
            <person name="Tomlin J."/>
            <person name="Gibbs M."/>
            <person name="Breuker C.J."/>
        </authorList>
    </citation>
    <scope>NUCLEOTIDE SEQUENCE</scope>
    <source>
        <tissue evidence="2">Ovary</tissue>
    </source>
</reference>
<evidence type="ECO:0000256" key="1">
    <source>
        <dbReference type="SAM" id="SignalP"/>
    </source>
</evidence>
<feature type="signal peptide" evidence="1">
    <location>
        <begin position="1"/>
        <end position="23"/>
    </location>
</feature>